<keyword evidence="2 3" id="KW-0040">ANK repeat</keyword>
<protein>
    <submittedName>
        <fullName evidence="5">Uncharacterized protein</fullName>
    </submittedName>
</protein>
<comment type="caution">
    <text evidence="5">The sequence shown here is derived from an EMBL/GenBank/DDBJ whole genome shotgun (WGS) entry which is preliminary data.</text>
</comment>
<name>A0A836BSV1_9CHLO</name>
<feature type="compositionally biased region" description="Low complexity" evidence="4">
    <location>
        <begin position="1339"/>
        <end position="1352"/>
    </location>
</feature>
<feature type="repeat" description="ANK" evidence="3">
    <location>
        <begin position="612"/>
        <end position="644"/>
    </location>
</feature>
<feature type="region of interest" description="Disordered" evidence="4">
    <location>
        <begin position="1312"/>
        <end position="1373"/>
    </location>
</feature>
<dbReference type="PRINTS" id="PR01415">
    <property type="entry name" value="ANKYRIN"/>
</dbReference>
<feature type="repeat" description="ANK" evidence="3">
    <location>
        <begin position="1405"/>
        <end position="1437"/>
    </location>
</feature>
<dbReference type="Gene3D" id="1.25.40.20">
    <property type="entry name" value="Ankyrin repeat-containing domain"/>
    <property type="match status" value="3"/>
</dbReference>
<feature type="region of interest" description="Disordered" evidence="4">
    <location>
        <begin position="676"/>
        <end position="729"/>
    </location>
</feature>
<feature type="region of interest" description="Disordered" evidence="4">
    <location>
        <begin position="918"/>
        <end position="943"/>
    </location>
</feature>
<feature type="region of interest" description="Disordered" evidence="4">
    <location>
        <begin position="841"/>
        <end position="868"/>
    </location>
</feature>
<dbReference type="Proteomes" id="UP000612055">
    <property type="component" value="Unassembled WGS sequence"/>
</dbReference>
<feature type="region of interest" description="Disordered" evidence="4">
    <location>
        <begin position="365"/>
        <end position="433"/>
    </location>
</feature>
<dbReference type="EMBL" id="JAEHOE010000116">
    <property type="protein sequence ID" value="KAG2486163.1"/>
    <property type="molecule type" value="Genomic_DNA"/>
</dbReference>
<accession>A0A836BSV1</accession>
<organism evidence="5 6">
    <name type="scientific">Edaphochlamys debaryana</name>
    <dbReference type="NCBI Taxonomy" id="47281"/>
    <lineage>
        <taxon>Eukaryota</taxon>
        <taxon>Viridiplantae</taxon>
        <taxon>Chlorophyta</taxon>
        <taxon>core chlorophytes</taxon>
        <taxon>Chlorophyceae</taxon>
        <taxon>CS clade</taxon>
        <taxon>Chlamydomonadales</taxon>
        <taxon>Chlamydomonadales incertae sedis</taxon>
        <taxon>Edaphochlamys</taxon>
    </lineage>
</organism>
<dbReference type="InterPro" id="IPR002110">
    <property type="entry name" value="Ankyrin_rpt"/>
</dbReference>
<evidence type="ECO:0000256" key="3">
    <source>
        <dbReference type="PROSITE-ProRule" id="PRU00023"/>
    </source>
</evidence>
<sequence>MRDLSARAAPREAEAPSRRALRQQRIEPPGRSSGWAALGRGRGSGSARASIPQPRRWLPAAARLSTQRRWRRRQLAVPRCRMLWPRGAAGLAAAAVAGAPSAPYHGRRRGQGTVCRAAAGDAGAQDRVAGAGAAEPVVLRLGQGGGELNGSWASLHPLLPSQLEQSRAARGRARSAGWRRTNCAAPAQLWATLPGATEPQPYDISVSYYALKDCRINKARALIADLGLLPGDLLALALRAVVGPSGEQLLGIVWLVYQRRTESSPGAPHRLSGSGPIRAAFPAALAALVERGGSQPVEVWAAPVDGVPNALRPYTVTLSYAFPCNTTRLYSVSVLAWALGLNNGDEAQLWRWPDGRVEVRRAAVTGGRALPHTPLPLQQQPPKTLEPPPPNPRRPTSPVASAAPTTAERGLARQPQPPPLRRSPPPVAPSTKRAAVALGGGLGQAVVRRGSERPPASAPVSVLAGGRRGGGSGGPAVRGPLPPPSAAQQKPARRQDPPELVPSPIHWLSGPCARLPLHSAAFRGHAEAVAQLLAGGWGAGEEDGYGRTPLWLAASEGRLAAVGTLLRAGACPNAAASDGRTPLGVAAAGGFVGVVEALVEAGARVNARAGEGGLTALHAACRAGEVAAVRALLRAGADWERATALGQTPLHLACSRGHVAAVRALLEAGADAGARDGAGRTPLDLADSEAEAGGGRGVSMLPHRGTGLQPGRCGGRPQPSGAASLPRPLVYAPSSRPLLTGSPRLSSSVAAASAEVGAGVAAGSVGPRRAARGGGSLSWSAQTTAHGAGWQEQRLGGAPEGAGERLGPGLSSQAPAAAGGCGASLDPAAATAVAVETGGVGAASPSGGGGGGGKGLRHLRGSGALPGSPLPRPPAGVAALGLAAAAAAAAWSRCHGWHPSAVPRRRGQGTVCRAAVWGTGAQPQSPDEGAEEGPSGGEAPGQQGEVVTRGMLRHGLRVVAAGPHATPELRALGVGEVVDYRSGPQEGDWASVWWRSSAGDVTERCWVGRVGGTQPPALRYELFLAKEGGSGEGDSGGGTAARALGPESADGEGSSGPGILSQLPPSPSEAVLRAAQLAQQLLGSWASLHPLFPAQLEQSRATRERARAAGLTRERCAAPAQLWATPPGAAEPKPYDISVSYSSVHNCRINKAGALIHDLGLLDGDLVALVLRGGEVYATLLARQGERPPRTRLALRASPAVFAPTGEQLLGTVQLNLNKYYLAGAPAIRAAFPTAVEAAQEGGGGQRVEVLAAPAADGAPTGLRPYALMLHYQSSQCSVRLHTVAELARALGLRHGDGVQLWRWPEDGRVEARRAAAPGSDPLPHSPPPVPRPAPQAPSPAAAASAPPAAEAGQGPDEGSLGSPGQQLPVPAPALPLHSAAFRGHAEAVAQLLAGGWGADEEDGSRRTPLWLAASEGRLAAVGTLLRAGACPNAAASDGRTPLGVAAAGGFVGVVEALVEAGARVNARAGDVGGGLTALHAACRAGEVAAVRALLRAGADWERATALGQTPLHLACSRGHVAAVRALLEAGADAGARDGAGRTPLDLADSEAEAGGGRVGEELRAWRADAGRRGRGRGL</sequence>
<feature type="compositionally biased region" description="Low complexity" evidence="4">
    <location>
        <begin position="396"/>
        <end position="407"/>
    </location>
</feature>
<dbReference type="GO" id="GO:0085020">
    <property type="term" value="P:protein K6-linked ubiquitination"/>
    <property type="evidence" value="ECO:0007669"/>
    <property type="project" value="TreeGrafter"/>
</dbReference>
<dbReference type="GO" id="GO:0004842">
    <property type="term" value="F:ubiquitin-protein transferase activity"/>
    <property type="evidence" value="ECO:0007669"/>
    <property type="project" value="TreeGrafter"/>
</dbReference>
<feature type="repeat" description="ANK" evidence="3">
    <location>
        <begin position="1507"/>
        <end position="1539"/>
    </location>
</feature>
<dbReference type="SMART" id="SM00248">
    <property type="entry name" value="ANK"/>
    <property type="match status" value="10"/>
</dbReference>
<dbReference type="PROSITE" id="PS50088">
    <property type="entry name" value="ANK_REPEAT"/>
    <property type="match status" value="8"/>
</dbReference>
<dbReference type="Pfam" id="PF12796">
    <property type="entry name" value="Ank_2"/>
    <property type="match status" value="4"/>
</dbReference>
<reference evidence="5" key="1">
    <citation type="journal article" date="2020" name="bioRxiv">
        <title>Comparative genomics of Chlamydomonas.</title>
        <authorList>
            <person name="Craig R.J."/>
            <person name="Hasan A.R."/>
            <person name="Ness R.W."/>
            <person name="Keightley P.D."/>
        </authorList>
    </citation>
    <scope>NUCLEOTIDE SEQUENCE</scope>
    <source>
        <strain evidence="5">CCAP 11/70</strain>
    </source>
</reference>
<evidence type="ECO:0000313" key="6">
    <source>
        <dbReference type="Proteomes" id="UP000612055"/>
    </source>
</evidence>
<evidence type="ECO:0000256" key="2">
    <source>
        <dbReference type="ARBA" id="ARBA00023043"/>
    </source>
</evidence>
<feature type="region of interest" description="Disordered" evidence="4">
    <location>
        <begin position="1"/>
        <end position="54"/>
    </location>
</feature>
<feature type="compositionally biased region" description="Low complexity" evidence="4">
    <location>
        <begin position="371"/>
        <end position="383"/>
    </location>
</feature>
<feature type="repeat" description="ANK" evidence="3">
    <location>
        <begin position="545"/>
        <end position="577"/>
    </location>
</feature>
<feature type="compositionally biased region" description="Low complexity" evidence="4">
    <location>
        <begin position="30"/>
        <end position="50"/>
    </location>
</feature>
<feature type="region of interest" description="Disordered" evidence="4">
    <location>
        <begin position="1029"/>
        <end position="1066"/>
    </location>
</feature>
<feature type="compositionally biased region" description="Pro residues" evidence="4">
    <location>
        <begin position="415"/>
        <end position="428"/>
    </location>
</feature>
<feature type="compositionally biased region" description="Pro residues" evidence="4">
    <location>
        <begin position="384"/>
        <end position="395"/>
    </location>
</feature>
<dbReference type="SUPFAM" id="SSF48403">
    <property type="entry name" value="Ankyrin repeat"/>
    <property type="match status" value="2"/>
</dbReference>
<gene>
    <name evidence="5" type="ORF">HYH03_015127</name>
</gene>
<feature type="repeat" description="ANK" evidence="3">
    <location>
        <begin position="645"/>
        <end position="677"/>
    </location>
</feature>
<feature type="repeat" description="ANK" evidence="3">
    <location>
        <begin position="1438"/>
        <end position="1470"/>
    </location>
</feature>
<feature type="region of interest" description="Disordered" evidence="4">
    <location>
        <begin position="448"/>
        <end position="504"/>
    </location>
</feature>
<keyword evidence="1" id="KW-0677">Repeat</keyword>
<evidence type="ECO:0000256" key="1">
    <source>
        <dbReference type="ARBA" id="ARBA00022737"/>
    </source>
</evidence>
<dbReference type="InterPro" id="IPR036770">
    <property type="entry name" value="Ankyrin_rpt-contain_sf"/>
</dbReference>
<feature type="compositionally biased region" description="Pro residues" evidence="4">
    <location>
        <begin position="1324"/>
        <end position="1338"/>
    </location>
</feature>
<feature type="compositionally biased region" description="Gly residues" evidence="4">
    <location>
        <begin position="1029"/>
        <end position="1039"/>
    </location>
</feature>
<feature type="compositionally biased region" description="Basic and acidic residues" evidence="4">
    <location>
        <begin position="1"/>
        <end position="17"/>
    </location>
</feature>
<evidence type="ECO:0000256" key="4">
    <source>
        <dbReference type="SAM" id="MobiDB-lite"/>
    </source>
</evidence>
<feature type="compositionally biased region" description="Low complexity" evidence="4">
    <location>
        <begin position="758"/>
        <end position="768"/>
    </location>
</feature>
<feature type="compositionally biased region" description="Gly residues" evidence="4">
    <location>
        <begin position="841"/>
        <end position="854"/>
    </location>
</feature>
<keyword evidence="6" id="KW-1185">Reference proteome</keyword>
<feature type="repeat" description="ANK" evidence="3">
    <location>
        <begin position="578"/>
        <end position="610"/>
    </location>
</feature>
<feature type="repeat" description="ANK" evidence="3">
    <location>
        <begin position="1474"/>
        <end position="1506"/>
    </location>
</feature>
<dbReference type="PROSITE" id="PS50297">
    <property type="entry name" value="ANK_REP_REGION"/>
    <property type="match status" value="7"/>
</dbReference>
<feature type="region of interest" description="Disordered" evidence="4">
    <location>
        <begin position="758"/>
        <end position="822"/>
    </location>
</feature>
<feature type="compositionally biased region" description="Gly residues" evidence="4">
    <location>
        <begin position="466"/>
        <end position="476"/>
    </location>
</feature>
<dbReference type="PANTHER" id="PTHR24171">
    <property type="entry name" value="ANKYRIN REPEAT DOMAIN-CONTAINING PROTEIN 39-RELATED"/>
    <property type="match status" value="1"/>
</dbReference>
<dbReference type="PANTHER" id="PTHR24171:SF8">
    <property type="entry name" value="BRCA1-ASSOCIATED RING DOMAIN PROTEIN 1"/>
    <property type="match status" value="1"/>
</dbReference>
<proteinExistence type="predicted"/>
<evidence type="ECO:0000313" key="5">
    <source>
        <dbReference type="EMBL" id="KAG2486163.1"/>
    </source>
</evidence>